<reference evidence="1 2" key="1">
    <citation type="submission" date="2019-02" db="EMBL/GenBank/DDBJ databases">
        <authorList>
            <person name="He Y."/>
            <person name="Shi H."/>
            <person name="Li J."/>
            <person name="Sun Y."/>
        </authorList>
    </citation>
    <scope>NUCLEOTIDE SEQUENCE [LARGE SCALE GENOMIC DNA]</scope>
</reference>
<dbReference type="Proteomes" id="UP000294655">
    <property type="component" value="Segment"/>
</dbReference>
<proteinExistence type="predicted"/>
<dbReference type="GeneID" id="55614757"/>
<sequence>MEIYIIELGLDSGILRVEIEAPEDADEDTLHELAITEAHKELGYCKLRSIE</sequence>
<evidence type="ECO:0000313" key="1">
    <source>
        <dbReference type="EMBL" id="QBP06283.1"/>
    </source>
</evidence>
<name>A0A482IDN0_9CAUD</name>
<protein>
    <submittedName>
        <fullName evidence="1">Uncharacterized protein</fullName>
    </submittedName>
</protein>
<dbReference type="EMBL" id="MK580972">
    <property type="protein sequence ID" value="QBP06283.1"/>
    <property type="molecule type" value="Genomic_DNA"/>
</dbReference>
<organism evidence="1 2">
    <name type="scientific">Stenotrophomonas phage YB07</name>
    <dbReference type="NCBI Taxonomy" id="2555548"/>
    <lineage>
        <taxon>Viruses</taxon>
        <taxon>Duplodnaviria</taxon>
        <taxon>Heunggongvirae</taxon>
        <taxon>Uroviricota</taxon>
        <taxon>Caudoviricetes</taxon>
        <taxon>Menderavirus</taxon>
        <taxon>Menderavirus IMESM1</taxon>
    </lineage>
</organism>
<dbReference type="RefSeq" id="YP_009844433.1">
    <property type="nucleotide sequence ID" value="NC_048755.1"/>
</dbReference>
<dbReference type="KEGG" id="vg:55614757"/>
<evidence type="ECO:0000313" key="2">
    <source>
        <dbReference type="Proteomes" id="UP000294655"/>
    </source>
</evidence>
<accession>A0A482IDN0</accession>